<evidence type="ECO:0008006" key="5">
    <source>
        <dbReference type="Google" id="ProtNLM"/>
    </source>
</evidence>
<name>A0A8T9CI12_9HELO</name>
<keyword evidence="2" id="KW-0472">Membrane</keyword>
<feature type="region of interest" description="Disordered" evidence="1">
    <location>
        <begin position="137"/>
        <end position="193"/>
    </location>
</feature>
<dbReference type="EMBL" id="QGMK01000005">
    <property type="protein sequence ID" value="TVY85499.1"/>
    <property type="molecule type" value="Genomic_DNA"/>
</dbReference>
<comment type="caution">
    <text evidence="3">The sequence shown here is derived from an EMBL/GenBank/DDBJ whole genome shotgun (WGS) entry which is preliminary data.</text>
</comment>
<evidence type="ECO:0000256" key="1">
    <source>
        <dbReference type="SAM" id="MobiDB-lite"/>
    </source>
</evidence>
<feature type="transmembrane region" description="Helical" evidence="2">
    <location>
        <begin position="108"/>
        <end position="129"/>
    </location>
</feature>
<dbReference type="OrthoDB" id="10574775at2759"/>
<keyword evidence="4" id="KW-1185">Reference proteome</keyword>
<feature type="region of interest" description="Disordered" evidence="1">
    <location>
        <begin position="84"/>
        <end position="103"/>
    </location>
</feature>
<sequence length="193" mass="19958">MSPAVPLKLKISRPELIKVLNSTTQNNGAAKIADELQPSSTTPIPTATIHAKEASPYYVTLSVTRATTTYTSIIQLGNSFPTTNPAVTHSTPSPKSTAQNPGIPTSNIVGIIVGVISGFGILAGVFYVYSLRARQFQRVQQRKRSRRGSTSTGRSRSTAGAGSGAPPPPPPPGGGGGPPPGPPPPEMPFPPAN</sequence>
<dbReference type="AlphaFoldDB" id="A0A8T9CI12"/>
<keyword evidence="2" id="KW-1133">Transmembrane helix</keyword>
<feature type="compositionally biased region" description="Low complexity" evidence="1">
    <location>
        <begin position="148"/>
        <end position="160"/>
    </location>
</feature>
<evidence type="ECO:0000313" key="3">
    <source>
        <dbReference type="EMBL" id="TVY85499.1"/>
    </source>
</evidence>
<evidence type="ECO:0000313" key="4">
    <source>
        <dbReference type="Proteomes" id="UP000469558"/>
    </source>
</evidence>
<feature type="compositionally biased region" description="Pro residues" evidence="1">
    <location>
        <begin position="165"/>
        <end position="193"/>
    </location>
</feature>
<evidence type="ECO:0000256" key="2">
    <source>
        <dbReference type="SAM" id="Phobius"/>
    </source>
</evidence>
<keyword evidence="2" id="KW-0812">Transmembrane</keyword>
<dbReference type="Proteomes" id="UP000469558">
    <property type="component" value="Unassembled WGS sequence"/>
</dbReference>
<organism evidence="3 4">
    <name type="scientific">Lachnellula suecica</name>
    <dbReference type="NCBI Taxonomy" id="602035"/>
    <lineage>
        <taxon>Eukaryota</taxon>
        <taxon>Fungi</taxon>
        <taxon>Dikarya</taxon>
        <taxon>Ascomycota</taxon>
        <taxon>Pezizomycotina</taxon>
        <taxon>Leotiomycetes</taxon>
        <taxon>Helotiales</taxon>
        <taxon>Lachnaceae</taxon>
        <taxon>Lachnellula</taxon>
    </lineage>
</organism>
<reference evidence="3 4" key="1">
    <citation type="submission" date="2018-05" db="EMBL/GenBank/DDBJ databases">
        <title>Genome sequencing and assembly of the regulated plant pathogen Lachnellula willkommii and related sister species for the development of diagnostic species identification markers.</title>
        <authorList>
            <person name="Giroux E."/>
            <person name="Bilodeau G."/>
        </authorList>
    </citation>
    <scope>NUCLEOTIDE SEQUENCE [LARGE SCALE GENOMIC DNA]</scope>
    <source>
        <strain evidence="3 4">CBS 268.59</strain>
    </source>
</reference>
<protein>
    <recommendedName>
        <fullName evidence="5">Mid2 domain-containing protein</fullName>
    </recommendedName>
</protein>
<gene>
    <name evidence="3" type="ORF">LSUE1_G000223</name>
</gene>
<accession>A0A8T9CI12</accession>
<proteinExistence type="predicted"/>